<dbReference type="InterPro" id="IPR028098">
    <property type="entry name" value="Glyco_trans_4-like_N"/>
</dbReference>
<evidence type="ECO:0000313" key="3">
    <source>
        <dbReference type="EMBL" id="MEN2767006.1"/>
    </source>
</evidence>
<dbReference type="InterPro" id="IPR001296">
    <property type="entry name" value="Glyco_trans_1"/>
</dbReference>
<protein>
    <submittedName>
        <fullName evidence="3">Glycosyltransferase family 1 protein</fullName>
        <ecNumber evidence="3">2.4.-.-</ecNumber>
    </submittedName>
</protein>
<dbReference type="SUPFAM" id="SSF53756">
    <property type="entry name" value="UDP-Glycosyltransferase/glycogen phosphorylase"/>
    <property type="match status" value="1"/>
</dbReference>
<name>A0ABU9XFH0_9BACI</name>
<dbReference type="CDD" id="cd03814">
    <property type="entry name" value="GT4-like"/>
    <property type="match status" value="1"/>
</dbReference>
<dbReference type="Pfam" id="PF00534">
    <property type="entry name" value="Glycos_transf_1"/>
    <property type="match status" value="1"/>
</dbReference>
<evidence type="ECO:0000259" key="1">
    <source>
        <dbReference type="Pfam" id="PF00534"/>
    </source>
</evidence>
<dbReference type="InterPro" id="IPR050194">
    <property type="entry name" value="Glycosyltransferase_grp1"/>
</dbReference>
<dbReference type="EC" id="2.4.-.-" evidence="3"/>
<gene>
    <name evidence="3" type="ORF">ABC228_07395</name>
</gene>
<feature type="domain" description="Glycosyltransferase subfamily 4-like N-terminal" evidence="2">
    <location>
        <begin position="14"/>
        <end position="178"/>
    </location>
</feature>
<keyword evidence="4" id="KW-1185">Reference proteome</keyword>
<dbReference type="PANTHER" id="PTHR45947:SF3">
    <property type="entry name" value="SULFOQUINOVOSYL TRANSFERASE SQD2"/>
    <property type="match status" value="1"/>
</dbReference>
<feature type="domain" description="Glycosyl transferase family 1" evidence="1">
    <location>
        <begin position="186"/>
        <end position="349"/>
    </location>
</feature>
<keyword evidence="3" id="KW-0808">Transferase</keyword>
<proteinExistence type="predicted"/>
<dbReference type="GO" id="GO:0016757">
    <property type="term" value="F:glycosyltransferase activity"/>
    <property type="evidence" value="ECO:0007669"/>
    <property type="project" value="UniProtKB-KW"/>
</dbReference>
<keyword evidence="3" id="KW-0328">Glycosyltransferase</keyword>
<evidence type="ECO:0000313" key="4">
    <source>
        <dbReference type="Proteomes" id="UP001444625"/>
    </source>
</evidence>
<dbReference type="EMBL" id="JBDIML010000002">
    <property type="protein sequence ID" value="MEN2767006.1"/>
    <property type="molecule type" value="Genomic_DNA"/>
</dbReference>
<evidence type="ECO:0000259" key="2">
    <source>
        <dbReference type="Pfam" id="PF13439"/>
    </source>
</evidence>
<dbReference type="Pfam" id="PF13439">
    <property type="entry name" value="Glyco_transf_4"/>
    <property type="match status" value="1"/>
</dbReference>
<dbReference type="PANTHER" id="PTHR45947">
    <property type="entry name" value="SULFOQUINOVOSYL TRANSFERASE SQD2"/>
    <property type="match status" value="1"/>
</dbReference>
<organism evidence="3 4">
    <name type="scientific">Ornithinibacillus xuwenensis</name>
    <dbReference type="NCBI Taxonomy" id="3144668"/>
    <lineage>
        <taxon>Bacteria</taxon>
        <taxon>Bacillati</taxon>
        <taxon>Bacillota</taxon>
        <taxon>Bacilli</taxon>
        <taxon>Bacillales</taxon>
        <taxon>Bacillaceae</taxon>
        <taxon>Ornithinibacillus</taxon>
    </lineage>
</organism>
<comment type="caution">
    <text evidence="3">The sequence shown here is derived from an EMBL/GenBank/DDBJ whole genome shotgun (WGS) entry which is preliminary data.</text>
</comment>
<sequence>MKIAIFTDTFSPDVNGVAKTLKRFTDYLEDRGIAYRVFAPKSSTNNLFSTEIHRFRSLPFFLYPDCRLALPNMLHVKEELTQFKPDIIHVATPFNIGLCGLHYAKKLNIPVVGSYHTDFDKYLEYYDLQFLTKLLWKYMRWFHRPLRKIFVPSIDTMTHLKKHGFTNLEIWPRGIDCSVFHPSYDQQSIRDKYGIKEKYILLYVGRIAPEKDVMLLPSIHAQLPKEIQNDVHWFVVGDGPQQQDLKKQAPHNMTFAGFLTGTDLAHAYAAADLFVFPSSTETFGNVVLESLASGTPAVCANAGGVRGIIQNQVTGLLCERKNIAAFAQAIQTLLENHPNRKEMGWNGRNYALTQSWESIFERLLENYEDALQKTQVGLLA</sequence>
<dbReference type="RefSeq" id="WP_345824468.1">
    <property type="nucleotide sequence ID" value="NZ_JBDIML010000002.1"/>
</dbReference>
<reference evidence="3 4" key="1">
    <citation type="submission" date="2024-05" db="EMBL/GenBank/DDBJ databases">
        <authorList>
            <person name="Haq I."/>
            <person name="Ullah Z."/>
            <person name="Ahmad R."/>
            <person name="Li M."/>
            <person name="Tong Y."/>
        </authorList>
    </citation>
    <scope>NUCLEOTIDE SEQUENCE [LARGE SCALE GENOMIC DNA]</scope>
    <source>
        <strain evidence="3 4">16A2E</strain>
    </source>
</reference>
<accession>A0ABU9XFH0</accession>
<dbReference type="Gene3D" id="3.40.50.2000">
    <property type="entry name" value="Glycogen Phosphorylase B"/>
    <property type="match status" value="2"/>
</dbReference>
<dbReference type="Proteomes" id="UP001444625">
    <property type="component" value="Unassembled WGS sequence"/>
</dbReference>